<dbReference type="InterPro" id="IPR036188">
    <property type="entry name" value="FAD/NAD-bd_sf"/>
</dbReference>
<keyword evidence="3" id="KW-1185">Reference proteome</keyword>
<dbReference type="Pfam" id="PF01593">
    <property type="entry name" value="Amino_oxidase"/>
    <property type="match status" value="1"/>
</dbReference>
<gene>
    <name evidence="2" type="ORF">JOF28_002257</name>
</gene>
<accession>A0A940PPZ1</accession>
<organism evidence="2 3">
    <name type="scientific">Leucobacter exalbidus</name>
    <dbReference type="NCBI Taxonomy" id="662960"/>
    <lineage>
        <taxon>Bacteria</taxon>
        <taxon>Bacillati</taxon>
        <taxon>Actinomycetota</taxon>
        <taxon>Actinomycetes</taxon>
        <taxon>Micrococcales</taxon>
        <taxon>Microbacteriaceae</taxon>
        <taxon>Leucobacter</taxon>
    </lineage>
</organism>
<keyword evidence="2" id="KW-0560">Oxidoreductase</keyword>
<name>A0A940PPZ1_9MICO</name>
<protein>
    <submittedName>
        <fullName evidence="2">Oxygen-dependent protoporphyrinogen oxidase</fullName>
        <ecNumber evidence="2">1.3.3.4</ecNumber>
    </submittedName>
</protein>
<proteinExistence type="predicted"/>
<dbReference type="EC" id="1.3.3.4" evidence="2"/>
<evidence type="ECO:0000259" key="1">
    <source>
        <dbReference type="Pfam" id="PF01593"/>
    </source>
</evidence>
<dbReference type="Gene3D" id="3.90.660.20">
    <property type="entry name" value="Protoporphyrinogen oxidase, mitochondrial, domain 2"/>
    <property type="match status" value="1"/>
</dbReference>
<dbReference type="InterPro" id="IPR002937">
    <property type="entry name" value="Amino_oxidase"/>
</dbReference>
<dbReference type="AlphaFoldDB" id="A0A940PPZ1"/>
<dbReference type="GO" id="GO:0004729">
    <property type="term" value="F:oxygen-dependent protoporphyrinogen oxidase activity"/>
    <property type="evidence" value="ECO:0007669"/>
    <property type="project" value="UniProtKB-EC"/>
</dbReference>
<dbReference type="SUPFAM" id="SSF51905">
    <property type="entry name" value="FAD/NAD(P)-binding domain"/>
    <property type="match status" value="1"/>
</dbReference>
<dbReference type="Gene3D" id="3.50.50.60">
    <property type="entry name" value="FAD/NAD(P)-binding domain"/>
    <property type="match status" value="1"/>
</dbReference>
<dbReference type="InterPro" id="IPR050464">
    <property type="entry name" value="Zeta_carotene_desat/Oxidored"/>
</dbReference>
<evidence type="ECO:0000313" key="2">
    <source>
        <dbReference type="EMBL" id="MBP1327025.1"/>
    </source>
</evidence>
<feature type="domain" description="Amine oxidase" evidence="1">
    <location>
        <begin position="17"/>
        <end position="486"/>
    </location>
</feature>
<comment type="caution">
    <text evidence="2">The sequence shown here is derived from an EMBL/GenBank/DDBJ whole genome shotgun (WGS) entry which is preliminary data.</text>
</comment>
<dbReference type="RefSeq" id="WP_209705836.1">
    <property type="nucleotide sequence ID" value="NZ_JAFIDA010000001.1"/>
</dbReference>
<sequence length="496" mass="50460">MPVCDREFDALVIGGGVAGLVTARDLARAGQRVGLVERGPRLGGRVRGSRLAGLPVELGAEAFATRTGDVHMLLAELGLGNHIVAPRRDPAWVITNQAAHPLPESGVLGIPARPLSAATIRAIGFAAACRVACEPWRPRSSHDPGASVASVTRDRLGVRALTQLVAPVTEGVYSASPETLPFAAQAELAAAYERSGSLVRAAREVRASRLAAGGAVASLTGGMQGLIAALDADLRDLGVTVVTDAPVDSVAPAEASANALSGAASDAAAGVAASPGAEAPSRWRASWAGGSAEAAAIVLAIAPREATRLLAQPGAAPTAPTVPTGPTAPAAPTAEIAVETVTLVVDEAQLDQFPRGTGALIRPGHPRIAAKALTHATAKWAWLRDAAPAGRHVLRLSYGTRGRSPATAPLNDVESAALALRDAGEVLGVPLAPASLVAHERARWVIPGRADAPQLPPGLFCTGEAVAGTGLASVVPHARRTARDVLARQPVHQRNP</sequence>
<reference evidence="2" key="1">
    <citation type="submission" date="2021-02" db="EMBL/GenBank/DDBJ databases">
        <title>Sequencing the genomes of 1000 actinobacteria strains.</title>
        <authorList>
            <person name="Klenk H.-P."/>
        </authorList>
    </citation>
    <scope>NUCLEOTIDE SEQUENCE</scope>
    <source>
        <strain evidence="2">DSM 22850</strain>
    </source>
</reference>
<dbReference type="EMBL" id="JAFIDA010000001">
    <property type="protein sequence ID" value="MBP1327025.1"/>
    <property type="molecule type" value="Genomic_DNA"/>
</dbReference>
<dbReference type="PANTHER" id="PTHR42923">
    <property type="entry name" value="PROTOPORPHYRINOGEN OXIDASE"/>
    <property type="match status" value="1"/>
</dbReference>
<dbReference type="PANTHER" id="PTHR42923:SF3">
    <property type="entry name" value="PROTOPORPHYRINOGEN OXIDASE"/>
    <property type="match status" value="1"/>
</dbReference>
<evidence type="ECO:0000313" key="3">
    <source>
        <dbReference type="Proteomes" id="UP000675163"/>
    </source>
</evidence>
<dbReference type="Proteomes" id="UP000675163">
    <property type="component" value="Unassembled WGS sequence"/>
</dbReference>
<dbReference type="SUPFAM" id="SSF54373">
    <property type="entry name" value="FAD-linked reductases, C-terminal domain"/>
    <property type="match status" value="1"/>
</dbReference>
<dbReference type="Gene3D" id="1.10.3110.10">
    <property type="entry name" value="protoporphyrinogen ix oxidase, domain 3"/>
    <property type="match status" value="1"/>
</dbReference>